<keyword evidence="4" id="KW-0547">Nucleotide-binding</keyword>
<dbReference type="GO" id="GO:0103023">
    <property type="term" value="F:ITPase activity"/>
    <property type="evidence" value="ECO:0007669"/>
    <property type="project" value="UniProtKB-EC"/>
</dbReference>
<comment type="caution">
    <text evidence="15">The sequence shown here is derived from an EMBL/GenBank/DDBJ whole genome shotgun (WGS) entry which is preliminary data.</text>
</comment>
<evidence type="ECO:0000256" key="7">
    <source>
        <dbReference type="ARBA" id="ARBA00023080"/>
    </source>
</evidence>
<dbReference type="AlphaFoldDB" id="A0A8J2SKE6"/>
<dbReference type="Pfam" id="PF01931">
    <property type="entry name" value="NTPase_I-T"/>
    <property type="match status" value="1"/>
</dbReference>
<dbReference type="Proteomes" id="UP000789595">
    <property type="component" value="Unassembled WGS sequence"/>
</dbReference>
<comment type="cofactor">
    <cofactor evidence="1">
        <name>Mn(2+)</name>
        <dbReference type="ChEBI" id="CHEBI:29035"/>
    </cofactor>
</comment>
<name>A0A8J2SKE6_9STRA</name>
<dbReference type="GO" id="GO:0003712">
    <property type="term" value="F:transcription coregulator activity"/>
    <property type="evidence" value="ECO:0007669"/>
    <property type="project" value="InterPro"/>
</dbReference>
<dbReference type="GO" id="GO:0006355">
    <property type="term" value="P:regulation of DNA-templated transcription"/>
    <property type="evidence" value="ECO:0007669"/>
    <property type="project" value="InterPro"/>
</dbReference>
<evidence type="ECO:0000259" key="14">
    <source>
        <dbReference type="Pfam" id="PF01931"/>
    </source>
</evidence>
<feature type="domain" description="Non-canonical purine NTP phosphatase/PRRC1" evidence="14">
    <location>
        <begin position="14"/>
        <end position="197"/>
    </location>
</feature>
<evidence type="ECO:0000256" key="3">
    <source>
        <dbReference type="ARBA" id="ARBA00022723"/>
    </source>
</evidence>
<evidence type="ECO:0000256" key="1">
    <source>
        <dbReference type="ARBA" id="ARBA00001936"/>
    </source>
</evidence>
<accession>A0A8J2SKE6</accession>
<evidence type="ECO:0000313" key="16">
    <source>
        <dbReference type="Proteomes" id="UP000789595"/>
    </source>
</evidence>
<dbReference type="GO" id="GO:0006772">
    <property type="term" value="P:thiamine metabolic process"/>
    <property type="evidence" value="ECO:0007669"/>
    <property type="project" value="TreeGrafter"/>
</dbReference>
<comment type="catalytic activity">
    <reaction evidence="12">
        <text>XTP + H2O = XDP + phosphate + H(+)</text>
        <dbReference type="Rhea" id="RHEA:28406"/>
        <dbReference type="ChEBI" id="CHEBI:15377"/>
        <dbReference type="ChEBI" id="CHEBI:15378"/>
        <dbReference type="ChEBI" id="CHEBI:43474"/>
        <dbReference type="ChEBI" id="CHEBI:59884"/>
        <dbReference type="ChEBI" id="CHEBI:61314"/>
        <dbReference type="EC" id="3.6.1.73"/>
    </reaction>
</comment>
<dbReference type="InterPro" id="IPR036529">
    <property type="entry name" value="KIX_dom_sf"/>
</dbReference>
<evidence type="ECO:0000256" key="9">
    <source>
        <dbReference type="ARBA" id="ARBA00023242"/>
    </source>
</evidence>
<keyword evidence="6" id="KW-0460">Magnesium</keyword>
<dbReference type="PANTHER" id="PTHR34699:SF2">
    <property type="entry name" value="NON-CANONICAL PURINE NTP PHOSPHATASE_PRRC1 DOMAIN-CONTAINING PROTEIN"/>
    <property type="match status" value="1"/>
</dbReference>
<dbReference type="GO" id="GO:0046872">
    <property type="term" value="F:metal ion binding"/>
    <property type="evidence" value="ECO:0007669"/>
    <property type="project" value="UniProtKB-KW"/>
</dbReference>
<feature type="compositionally biased region" description="Pro residues" evidence="13">
    <location>
        <begin position="213"/>
        <end position="240"/>
    </location>
</feature>
<dbReference type="Gene3D" id="3.90.950.10">
    <property type="match status" value="1"/>
</dbReference>
<dbReference type="InterPro" id="IPR050299">
    <property type="entry name" value="YjjX_NTPase"/>
</dbReference>
<dbReference type="GO" id="GO:0000166">
    <property type="term" value="F:nucleotide binding"/>
    <property type="evidence" value="ECO:0007669"/>
    <property type="project" value="UniProtKB-KW"/>
</dbReference>
<gene>
    <name evidence="15" type="ORF">PECAL_4P07730</name>
</gene>
<evidence type="ECO:0000256" key="6">
    <source>
        <dbReference type="ARBA" id="ARBA00022842"/>
    </source>
</evidence>
<dbReference type="Gene3D" id="1.10.246.20">
    <property type="entry name" value="Coactivator CBP, KIX domain"/>
    <property type="match status" value="1"/>
</dbReference>
<dbReference type="GO" id="GO:0009117">
    <property type="term" value="P:nucleotide metabolic process"/>
    <property type="evidence" value="ECO:0007669"/>
    <property type="project" value="UniProtKB-KW"/>
</dbReference>
<dbReference type="InterPro" id="IPR026533">
    <property type="entry name" value="NTPase/PRRC1"/>
</dbReference>
<dbReference type="FunFam" id="3.90.950.10:FF:000002">
    <property type="entry name" value="Inosine/xanthosine triphosphatase"/>
    <property type="match status" value="1"/>
</dbReference>
<evidence type="ECO:0000256" key="11">
    <source>
        <dbReference type="ARBA" id="ARBA00048174"/>
    </source>
</evidence>
<evidence type="ECO:0000256" key="12">
    <source>
        <dbReference type="ARBA" id="ARBA00048781"/>
    </source>
</evidence>
<evidence type="ECO:0000256" key="10">
    <source>
        <dbReference type="ARBA" id="ARBA00038901"/>
    </source>
</evidence>
<evidence type="ECO:0000256" key="13">
    <source>
        <dbReference type="SAM" id="MobiDB-lite"/>
    </source>
</evidence>
<keyword evidence="8" id="KW-0464">Manganese</keyword>
<organism evidence="15 16">
    <name type="scientific">Pelagomonas calceolata</name>
    <dbReference type="NCBI Taxonomy" id="35677"/>
    <lineage>
        <taxon>Eukaryota</taxon>
        <taxon>Sar</taxon>
        <taxon>Stramenopiles</taxon>
        <taxon>Ochrophyta</taxon>
        <taxon>Pelagophyceae</taxon>
        <taxon>Pelagomonadales</taxon>
        <taxon>Pelagomonadaceae</taxon>
        <taxon>Pelagomonas</taxon>
    </lineage>
</organism>
<keyword evidence="5" id="KW-0378">Hydrolase</keyword>
<reference evidence="15" key="1">
    <citation type="submission" date="2021-11" db="EMBL/GenBank/DDBJ databases">
        <authorList>
            <consortium name="Genoscope - CEA"/>
            <person name="William W."/>
        </authorList>
    </citation>
    <scope>NUCLEOTIDE SEQUENCE</scope>
</reference>
<keyword evidence="16" id="KW-1185">Reference proteome</keyword>
<keyword evidence="9" id="KW-0539">Nucleus</keyword>
<keyword evidence="7" id="KW-0546">Nucleotide metabolism</keyword>
<proteinExistence type="predicted"/>
<dbReference type="InterPro" id="IPR029001">
    <property type="entry name" value="ITPase-like_fam"/>
</dbReference>
<dbReference type="EC" id="3.6.1.73" evidence="10"/>
<comment type="cofactor">
    <cofactor evidence="2">
        <name>Mg(2+)</name>
        <dbReference type="ChEBI" id="CHEBI:18420"/>
    </cofactor>
</comment>
<evidence type="ECO:0000256" key="2">
    <source>
        <dbReference type="ARBA" id="ARBA00001946"/>
    </source>
</evidence>
<keyword evidence="3" id="KW-0479">Metal-binding</keyword>
<evidence type="ECO:0000256" key="5">
    <source>
        <dbReference type="ARBA" id="ARBA00022801"/>
    </source>
</evidence>
<feature type="region of interest" description="Disordered" evidence="13">
    <location>
        <begin position="213"/>
        <end position="248"/>
    </location>
</feature>
<dbReference type="EMBL" id="CAKKNE010000004">
    <property type="protein sequence ID" value="CAH0373565.1"/>
    <property type="molecule type" value="Genomic_DNA"/>
</dbReference>
<evidence type="ECO:0000256" key="4">
    <source>
        <dbReference type="ARBA" id="ARBA00022741"/>
    </source>
</evidence>
<feature type="region of interest" description="Disordered" evidence="13">
    <location>
        <begin position="377"/>
        <end position="439"/>
    </location>
</feature>
<protein>
    <recommendedName>
        <fullName evidence="10">inosine/xanthosine triphosphatase</fullName>
        <ecNumber evidence="10">3.6.1.73</ecNumber>
    </recommendedName>
</protein>
<sequence length="439" mass="47073">MAEAEPAPLRVVVGSKNPVKLAAVRQAFFRAFPDRPLVCVGHDVPSGVSDQPWGHEETRLGALERVTGARRADTGADYAVGIEGGVVDTGAGDGLRSVPYVAMGLRSVAYVAIFRSRDMEGSLEHTASFKLPPRVERLVRGREPGHGKLELGAACDLVFNETNSKQRGGTVGAVTCGLLDRTAYYEHAVVCALAPFLHDDSGLYDVSPTAPAPAPVPAPPAPVPAPAPVAPPAAPPPAAPPDDDGDDFELVAVLSPEQRSAESRKRAEREGDIIDLIADDDDDDGAKLQGIATTPAWYFQDLHLQERRIMITNIARLLQARKPNATADWIQRLPQMARRLEESLVRSATSFEEYRDTSTLKKRLQAMAIAIGLRLRQQHQAAGPAPAAPPPPPPRPAGPAPAPAAKRARAAPPPRRSTRRQPQSLGPPPEFDLPDVREF</sequence>
<dbReference type="SUPFAM" id="SSF52972">
    <property type="entry name" value="ITPase-like"/>
    <property type="match status" value="1"/>
</dbReference>
<evidence type="ECO:0000256" key="8">
    <source>
        <dbReference type="ARBA" id="ARBA00023211"/>
    </source>
</evidence>
<dbReference type="PANTHER" id="PTHR34699">
    <property type="match status" value="1"/>
</dbReference>
<dbReference type="OrthoDB" id="300709at2759"/>
<feature type="compositionally biased region" description="Pro residues" evidence="13">
    <location>
        <begin position="386"/>
        <end position="402"/>
    </location>
</feature>
<evidence type="ECO:0000313" key="15">
    <source>
        <dbReference type="EMBL" id="CAH0373565.1"/>
    </source>
</evidence>
<comment type="catalytic activity">
    <reaction evidence="11">
        <text>ITP + H2O = IDP + phosphate + H(+)</text>
        <dbReference type="Rhea" id="RHEA:28330"/>
        <dbReference type="ChEBI" id="CHEBI:15377"/>
        <dbReference type="ChEBI" id="CHEBI:15378"/>
        <dbReference type="ChEBI" id="CHEBI:43474"/>
        <dbReference type="ChEBI" id="CHEBI:58280"/>
        <dbReference type="ChEBI" id="CHEBI:61402"/>
        <dbReference type="EC" id="3.6.1.73"/>
    </reaction>
</comment>